<dbReference type="Pfam" id="PF22746">
    <property type="entry name" value="SHOCT-like_DUF2089-C"/>
    <property type="match status" value="1"/>
</dbReference>
<sequence length="116" mass="13590">MREERYKILKLVEEGRIRADEAEELIKKLEEVSKKEKRYLRVNVVEKERNIVNITVPLSFLSWGLKFANTYAGKYGEKIEISPEEIENLINDPDFKGRIVDINDPDDNVQVVIEII</sequence>
<evidence type="ECO:0000256" key="1">
    <source>
        <dbReference type="SAM" id="Coils"/>
    </source>
</evidence>
<keyword evidence="1" id="KW-0175">Coiled coil</keyword>
<reference evidence="3" key="1">
    <citation type="journal article" date="2020" name="mSystems">
        <title>Genome- and Community-Level Interaction Insights into Carbon Utilization and Element Cycling Functions of Hydrothermarchaeota in Hydrothermal Sediment.</title>
        <authorList>
            <person name="Zhou Z."/>
            <person name="Liu Y."/>
            <person name="Xu W."/>
            <person name="Pan J."/>
            <person name="Luo Z.H."/>
            <person name="Li M."/>
        </authorList>
    </citation>
    <scope>NUCLEOTIDE SEQUENCE [LARGE SCALE GENOMIC DNA]</scope>
    <source>
        <strain evidence="3">SpSt-70</strain>
    </source>
</reference>
<dbReference type="AlphaFoldDB" id="A0A7V3ZJA5"/>
<proteinExistence type="predicted"/>
<gene>
    <name evidence="3" type="ORF">ENU78_06300</name>
</gene>
<comment type="caution">
    <text evidence="3">The sequence shown here is derived from an EMBL/GenBank/DDBJ whole genome shotgun (WGS) entry which is preliminary data.</text>
</comment>
<accession>A0A7V3ZJA5</accession>
<evidence type="ECO:0000259" key="2">
    <source>
        <dbReference type="Pfam" id="PF22746"/>
    </source>
</evidence>
<protein>
    <recommendedName>
        <fullName evidence="2">YvlB/LiaX N-terminal domain-containing protein</fullName>
    </recommendedName>
</protein>
<evidence type="ECO:0000313" key="3">
    <source>
        <dbReference type="EMBL" id="HGK24026.1"/>
    </source>
</evidence>
<feature type="coiled-coil region" evidence="1">
    <location>
        <begin position="12"/>
        <end position="42"/>
    </location>
</feature>
<dbReference type="EMBL" id="DTDV01000017">
    <property type="protein sequence ID" value="HGK24026.1"/>
    <property type="molecule type" value="Genomic_DNA"/>
</dbReference>
<dbReference type="InterPro" id="IPR053959">
    <property type="entry name" value="YvlB/LiaX_N"/>
</dbReference>
<feature type="domain" description="YvlB/LiaX N-terminal" evidence="2">
    <location>
        <begin position="3"/>
        <end position="31"/>
    </location>
</feature>
<organism evidence="3">
    <name type="scientific">Dictyoglomus thermophilum</name>
    <dbReference type="NCBI Taxonomy" id="14"/>
    <lineage>
        <taxon>Bacteria</taxon>
        <taxon>Pseudomonadati</taxon>
        <taxon>Dictyoglomota</taxon>
        <taxon>Dictyoglomia</taxon>
        <taxon>Dictyoglomales</taxon>
        <taxon>Dictyoglomaceae</taxon>
        <taxon>Dictyoglomus</taxon>
    </lineage>
</organism>
<name>A0A7V3ZJA5_DICTH</name>